<sequence>MNKFLRAGLATVLFIVALLLVYYVHMRHFRVNVVLYASILDAVIATVGVFGVLYLLKWFRDFSRLELIQLVVIWMLGGYVFAISLPTVIDRSLSFYILEKLQQRGGGIREDAFRQVFTEEYVREHHLVEVRLTEQLQSGTVEIHNGCVTLTARGERLASFSRFYRQNLLPTHRLLMGEYTDALTDPFRDSHMPVDYRCSRD</sequence>
<evidence type="ECO:0000256" key="1">
    <source>
        <dbReference type="SAM" id="Phobius"/>
    </source>
</evidence>
<dbReference type="RefSeq" id="WP_311190102.1">
    <property type="nucleotide sequence ID" value="NZ_CP115541.1"/>
</dbReference>
<evidence type="ECO:0000313" key="3">
    <source>
        <dbReference type="Proteomes" id="UP001302072"/>
    </source>
</evidence>
<name>A0ABY9YIT8_9GAMM</name>
<gene>
    <name evidence="2" type="ORF">PDM29_10355</name>
</gene>
<reference evidence="2 3" key="1">
    <citation type="submission" date="2022-12" db="EMBL/GenBank/DDBJ databases">
        <title>Two new species, Stenotrophomonas aracearum and Stenotrophomonas oahuensis, isolated from Anthurium (Araceae family) in Hawaii.</title>
        <authorList>
            <person name="Chunag S.C."/>
            <person name="Dobhal S."/>
            <person name="Alvarez A."/>
            <person name="Arif M."/>
        </authorList>
    </citation>
    <scope>NUCLEOTIDE SEQUENCE [LARGE SCALE GENOMIC DNA]</scope>
    <source>
        <strain evidence="2 3">A5586</strain>
    </source>
</reference>
<feature type="transmembrane region" description="Helical" evidence="1">
    <location>
        <begin position="67"/>
        <end position="89"/>
    </location>
</feature>
<evidence type="ECO:0008006" key="4">
    <source>
        <dbReference type="Google" id="ProtNLM"/>
    </source>
</evidence>
<feature type="transmembrane region" description="Helical" evidence="1">
    <location>
        <begin position="31"/>
        <end position="55"/>
    </location>
</feature>
<keyword evidence="3" id="KW-1185">Reference proteome</keyword>
<organism evidence="2 3">
    <name type="scientific">Stenotrophomonas oahuensis</name>
    <dbReference type="NCBI Taxonomy" id="3003271"/>
    <lineage>
        <taxon>Bacteria</taxon>
        <taxon>Pseudomonadati</taxon>
        <taxon>Pseudomonadota</taxon>
        <taxon>Gammaproteobacteria</taxon>
        <taxon>Lysobacterales</taxon>
        <taxon>Lysobacteraceae</taxon>
        <taxon>Stenotrophomonas</taxon>
    </lineage>
</organism>
<keyword evidence="1" id="KW-0812">Transmembrane</keyword>
<accession>A0ABY9YIT8</accession>
<keyword evidence="1" id="KW-0472">Membrane</keyword>
<protein>
    <recommendedName>
        <fullName evidence="4">Transmembrane protein</fullName>
    </recommendedName>
</protein>
<dbReference type="EMBL" id="CP115541">
    <property type="protein sequence ID" value="WNH50801.1"/>
    <property type="molecule type" value="Genomic_DNA"/>
</dbReference>
<proteinExistence type="predicted"/>
<dbReference type="Proteomes" id="UP001302072">
    <property type="component" value="Chromosome"/>
</dbReference>
<evidence type="ECO:0000313" key="2">
    <source>
        <dbReference type="EMBL" id="WNH50801.1"/>
    </source>
</evidence>
<keyword evidence="1" id="KW-1133">Transmembrane helix</keyword>
<feature type="transmembrane region" description="Helical" evidence="1">
    <location>
        <begin position="7"/>
        <end position="25"/>
    </location>
</feature>